<dbReference type="GO" id="GO:0043811">
    <property type="term" value="F:phosphate:acyl-[acyl carrier protein] acyltransferase activity"/>
    <property type="evidence" value="ECO:0007669"/>
    <property type="project" value="UniProtKB-UniRule"/>
</dbReference>
<evidence type="ECO:0000256" key="6">
    <source>
        <dbReference type="ARBA" id="ARBA00023209"/>
    </source>
</evidence>
<comment type="pathway">
    <text evidence="10">Lipid metabolism; phospholipid metabolism.</text>
</comment>
<evidence type="ECO:0000256" key="5">
    <source>
        <dbReference type="ARBA" id="ARBA00023098"/>
    </source>
</evidence>
<comment type="subcellular location">
    <subcellularLocation>
        <location evidence="10">Cytoplasm</location>
    </subcellularLocation>
    <text evidence="10">Associated with the membrane possibly through PlsY.</text>
</comment>
<keyword evidence="2 10" id="KW-0963">Cytoplasm</keyword>
<evidence type="ECO:0000256" key="8">
    <source>
        <dbReference type="ARBA" id="ARBA00024069"/>
    </source>
</evidence>
<keyword evidence="3 10" id="KW-0444">Lipid biosynthesis</keyword>
<comment type="caution">
    <text evidence="11">The sequence shown here is derived from an EMBL/GenBank/DDBJ whole genome shotgun (WGS) entry which is preliminary data.</text>
</comment>
<dbReference type="Proteomes" id="UP000220752">
    <property type="component" value="Unassembled WGS sequence"/>
</dbReference>
<keyword evidence="11" id="KW-0012">Acyltransferase</keyword>
<keyword evidence="4 10" id="KW-0808">Transferase</keyword>
<proteinExistence type="inferred from homology"/>
<evidence type="ECO:0000256" key="3">
    <source>
        <dbReference type="ARBA" id="ARBA00022516"/>
    </source>
</evidence>
<dbReference type="GO" id="GO:0005737">
    <property type="term" value="C:cytoplasm"/>
    <property type="evidence" value="ECO:0007669"/>
    <property type="project" value="UniProtKB-SubCell"/>
</dbReference>
<evidence type="ECO:0000256" key="7">
    <source>
        <dbReference type="ARBA" id="ARBA00023264"/>
    </source>
</evidence>
<sequence length="338" mass="35565">MKIIVDMMGGDNAPLAVLEGAAQAVKEYGITVVGVGDEALVRRTAQENSIPLDGIELVNCTEVIDMCDEPARAIRQKKDSSIVVGLNMLKDGKGDAFVSAGSTGALHVGASLIVRTLKGVKRPALATMVPAKKQAYLLLDCGANVECRPEMLAAFAVMGSCYVNKVEGRCSPSVALANNGAEESKGTPMLKEAHQLLKTTPGVRFVGNIEPRDVPGGEVDVVVCDGFTGNVILKLTEGVAKMLLGMLKQMFLANLGGKLAYLLLKGSVADLKHQMDSEEYGGAPFLGARQPVIKAHGSSKAKGIKNAIRQAKICVENDLCGTMQSALDELAAAQKTEE</sequence>
<dbReference type="AlphaFoldDB" id="A0A2A6ZEA3"/>
<comment type="subunit">
    <text evidence="9 10">Homodimer. Probably interacts with PlsY.</text>
</comment>
<dbReference type="GO" id="GO:0006633">
    <property type="term" value="P:fatty acid biosynthetic process"/>
    <property type="evidence" value="ECO:0007669"/>
    <property type="project" value="UniProtKB-UniRule"/>
</dbReference>
<dbReference type="GO" id="GO:0008654">
    <property type="term" value="P:phospholipid biosynthetic process"/>
    <property type="evidence" value="ECO:0007669"/>
    <property type="project" value="UniProtKB-KW"/>
</dbReference>
<evidence type="ECO:0000256" key="9">
    <source>
        <dbReference type="ARBA" id="ARBA00046608"/>
    </source>
</evidence>
<dbReference type="PANTHER" id="PTHR30100:SF1">
    <property type="entry name" value="PHOSPHATE ACYLTRANSFERASE"/>
    <property type="match status" value="1"/>
</dbReference>
<dbReference type="InterPro" id="IPR003664">
    <property type="entry name" value="FA_synthesis"/>
</dbReference>
<gene>
    <name evidence="10" type="primary">plsX</name>
    <name evidence="11" type="ORF">CGS46_01930</name>
</gene>
<organism evidence="11 12">
    <name type="scientific">Faecalibacterium langellae</name>
    <dbReference type="NCBI Taxonomy" id="3435293"/>
    <lineage>
        <taxon>Bacteria</taxon>
        <taxon>Bacillati</taxon>
        <taxon>Bacillota</taxon>
        <taxon>Clostridia</taxon>
        <taxon>Eubacteriales</taxon>
        <taxon>Oscillospiraceae</taxon>
        <taxon>Faecalibacterium</taxon>
    </lineage>
</organism>
<dbReference type="EMBL" id="NMTQ01000011">
    <property type="protein sequence ID" value="PDX59691.1"/>
    <property type="molecule type" value="Genomic_DNA"/>
</dbReference>
<comment type="function">
    <text evidence="10">Catalyzes the reversible formation of acyl-phosphate (acyl-PO(4)) from acyl-[acyl-carrier-protein] (acyl-ACP). This enzyme utilizes acyl-ACP as fatty acyl donor, but not acyl-CoA.</text>
</comment>
<evidence type="ECO:0000313" key="11">
    <source>
        <dbReference type="EMBL" id="PDX59691.1"/>
    </source>
</evidence>
<dbReference type="EC" id="2.3.1.274" evidence="8 10"/>
<keyword evidence="6 10" id="KW-0594">Phospholipid biosynthesis</keyword>
<name>A0A2A6ZEA3_9FIRM</name>
<keyword evidence="12" id="KW-1185">Reference proteome</keyword>
<evidence type="ECO:0000256" key="10">
    <source>
        <dbReference type="HAMAP-Rule" id="MF_00019"/>
    </source>
</evidence>
<keyword evidence="5 10" id="KW-0443">Lipid metabolism</keyword>
<evidence type="ECO:0000313" key="12">
    <source>
        <dbReference type="Proteomes" id="UP000220752"/>
    </source>
</evidence>
<accession>A0A2A6ZEA3</accession>
<comment type="catalytic activity">
    <reaction evidence="1 10">
        <text>a fatty acyl-[ACP] + phosphate = an acyl phosphate + holo-[ACP]</text>
        <dbReference type="Rhea" id="RHEA:42292"/>
        <dbReference type="Rhea" id="RHEA-COMP:9685"/>
        <dbReference type="Rhea" id="RHEA-COMP:14125"/>
        <dbReference type="ChEBI" id="CHEBI:43474"/>
        <dbReference type="ChEBI" id="CHEBI:59918"/>
        <dbReference type="ChEBI" id="CHEBI:64479"/>
        <dbReference type="ChEBI" id="CHEBI:138651"/>
        <dbReference type="EC" id="2.3.1.274"/>
    </reaction>
</comment>
<dbReference type="UniPathway" id="UPA00085"/>
<dbReference type="InterPro" id="IPR012281">
    <property type="entry name" value="Phospholipid_synth_PlsX-like"/>
</dbReference>
<dbReference type="Gene3D" id="3.40.718.10">
    <property type="entry name" value="Isopropylmalate Dehydrogenase"/>
    <property type="match status" value="1"/>
</dbReference>
<dbReference type="NCBIfam" id="TIGR00182">
    <property type="entry name" value="plsX"/>
    <property type="match status" value="1"/>
</dbReference>
<dbReference type="Pfam" id="PF02504">
    <property type="entry name" value="FA_synthesis"/>
    <property type="match status" value="1"/>
</dbReference>
<protein>
    <recommendedName>
        <fullName evidence="8 10">Phosphate acyltransferase</fullName>
        <ecNumber evidence="8 10">2.3.1.274</ecNumber>
    </recommendedName>
    <alternativeName>
        <fullName evidence="10">Acyl-ACP phosphotransacylase</fullName>
    </alternativeName>
    <alternativeName>
        <fullName evidence="10">Acyl-[acyl-carrier-protein]--phosphate acyltransferase</fullName>
    </alternativeName>
    <alternativeName>
        <fullName evidence="10">Phosphate-acyl-ACP acyltransferase</fullName>
    </alternativeName>
</protein>
<keyword evidence="7 10" id="KW-1208">Phospholipid metabolism</keyword>
<comment type="similarity">
    <text evidence="10">Belongs to the PlsX family.</text>
</comment>
<dbReference type="PANTHER" id="PTHR30100">
    <property type="entry name" value="FATTY ACID/PHOSPHOLIPID SYNTHESIS PROTEIN PLSX"/>
    <property type="match status" value="1"/>
</dbReference>
<reference evidence="11 12" key="1">
    <citation type="journal article" date="2017" name="Front. Microbiol.">
        <title>New Insights into the Diversity of the Genus Faecalibacterium.</title>
        <authorList>
            <person name="Benevides L."/>
            <person name="Burman S."/>
            <person name="Martin R."/>
            <person name="Robert V."/>
            <person name="Thomas M."/>
            <person name="Miquel S."/>
            <person name="Chain F."/>
            <person name="Sokol H."/>
            <person name="Bermudez-Humaran L.G."/>
            <person name="Morrison M."/>
            <person name="Langella P."/>
            <person name="Azevedo V.A."/>
            <person name="Chatel J.M."/>
            <person name="Soares S."/>
        </authorList>
    </citation>
    <scope>NUCLEOTIDE SEQUENCE [LARGE SCALE GENOMIC DNA]</scope>
    <source>
        <strain evidence="12">CNCM I-4540</strain>
    </source>
</reference>
<dbReference type="HAMAP" id="MF_00019">
    <property type="entry name" value="PlsX"/>
    <property type="match status" value="1"/>
</dbReference>
<dbReference type="PIRSF" id="PIRSF002465">
    <property type="entry name" value="Phsphlp_syn_PlsX"/>
    <property type="match status" value="1"/>
</dbReference>
<dbReference type="SUPFAM" id="SSF53659">
    <property type="entry name" value="Isocitrate/Isopropylmalate dehydrogenase-like"/>
    <property type="match status" value="1"/>
</dbReference>
<evidence type="ECO:0000256" key="1">
    <source>
        <dbReference type="ARBA" id="ARBA00001232"/>
    </source>
</evidence>
<evidence type="ECO:0000256" key="2">
    <source>
        <dbReference type="ARBA" id="ARBA00022490"/>
    </source>
</evidence>
<dbReference type="RefSeq" id="WP_097776547.1">
    <property type="nucleotide sequence ID" value="NZ_CABMES010000001.1"/>
</dbReference>
<evidence type="ECO:0000256" key="4">
    <source>
        <dbReference type="ARBA" id="ARBA00022679"/>
    </source>
</evidence>